<evidence type="ECO:0000259" key="8">
    <source>
        <dbReference type="SMART" id="SM00355"/>
    </source>
</evidence>
<dbReference type="PANTHER" id="PTHR15052:SF2">
    <property type="entry name" value="GENERAL TRANSCRIPTION FACTOR 3C POLYPEPTIDE 2"/>
    <property type="match status" value="1"/>
</dbReference>
<evidence type="ECO:0000256" key="4">
    <source>
        <dbReference type="ARBA" id="ARBA00023163"/>
    </source>
</evidence>
<dbReference type="InterPro" id="IPR013087">
    <property type="entry name" value="Znf_C2H2_type"/>
</dbReference>
<dbReference type="GO" id="GO:0006383">
    <property type="term" value="P:transcription by RNA polymerase III"/>
    <property type="evidence" value="ECO:0000318"/>
    <property type="project" value="GO_Central"/>
</dbReference>
<dbReference type="InterPro" id="IPR015943">
    <property type="entry name" value="WD40/YVTN_repeat-like_dom_sf"/>
</dbReference>
<feature type="compositionally biased region" description="Basic and acidic residues" evidence="7">
    <location>
        <begin position="111"/>
        <end position="123"/>
    </location>
</feature>
<feature type="domain" description="C2H2-type" evidence="8">
    <location>
        <begin position="453"/>
        <end position="476"/>
    </location>
</feature>
<dbReference type="InParanoid" id="D6WP05"/>
<comment type="subcellular location">
    <subcellularLocation>
        <location evidence="1">Nucleus</location>
    </subcellularLocation>
</comment>
<dbReference type="STRING" id="7070.D6WP05"/>
<dbReference type="Proteomes" id="UP000007266">
    <property type="component" value="Linkage group 5"/>
</dbReference>
<dbReference type="KEGG" id="tca:103313276"/>
<dbReference type="OMA" id="HFFAHHN"/>
<dbReference type="InterPro" id="IPR036322">
    <property type="entry name" value="WD40_repeat_dom_sf"/>
</dbReference>
<dbReference type="AlphaFoldDB" id="D6WP05"/>
<name>D6WP05_TRICA</name>
<dbReference type="SMART" id="SM00355">
    <property type="entry name" value="ZnF_C2H2"/>
    <property type="match status" value="3"/>
</dbReference>
<dbReference type="eggNOG" id="ENOG502RAA6">
    <property type="taxonomic scope" value="Eukaryota"/>
</dbReference>
<evidence type="ECO:0000313" key="9">
    <source>
        <dbReference type="EMBL" id="EFA04417.1"/>
    </source>
</evidence>
<dbReference type="GO" id="GO:0005634">
    <property type="term" value="C:nucleus"/>
    <property type="evidence" value="ECO:0007669"/>
    <property type="project" value="UniProtKB-SubCell"/>
</dbReference>
<dbReference type="PANTHER" id="PTHR15052">
    <property type="entry name" value="RNA POLYMERASE III TRANSCRIPTION INITIATION FACTOR COMPLEX SUBUNIT"/>
    <property type="match status" value="1"/>
</dbReference>
<keyword evidence="2 6" id="KW-0853">WD repeat</keyword>
<dbReference type="Gene3D" id="2.130.10.10">
    <property type="entry name" value="YVTN repeat-like/Quinoprotein amine dehydrogenase"/>
    <property type="match status" value="1"/>
</dbReference>
<dbReference type="SUPFAM" id="SSF50978">
    <property type="entry name" value="WD40 repeat-like"/>
    <property type="match status" value="1"/>
</dbReference>
<feature type="region of interest" description="Disordered" evidence="7">
    <location>
        <begin position="351"/>
        <end position="371"/>
    </location>
</feature>
<dbReference type="InterPro" id="IPR019775">
    <property type="entry name" value="WD40_repeat_CS"/>
</dbReference>
<feature type="region of interest" description="Disordered" evidence="7">
    <location>
        <begin position="1"/>
        <end position="58"/>
    </location>
</feature>
<dbReference type="Pfam" id="PF00400">
    <property type="entry name" value="WD40"/>
    <property type="match status" value="1"/>
</dbReference>
<feature type="compositionally biased region" description="Basic residues" evidence="7">
    <location>
        <begin position="20"/>
        <end position="29"/>
    </location>
</feature>
<dbReference type="OrthoDB" id="4703at2759"/>
<dbReference type="EMBL" id="KQ971343">
    <property type="protein sequence ID" value="EFA04417.1"/>
    <property type="molecule type" value="Genomic_DNA"/>
</dbReference>
<feature type="region of interest" description="Disordered" evidence="7">
    <location>
        <begin position="86"/>
        <end position="143"/>
    </location>
</feature>
<feature type="compositionally biased region" description="Low complexity" evidence="7">
    <location>
        <begin position="195"/>
        <end position="208"/>
    </location>
</feature>
<dbReference type="HOGENOM" id="CLU_284184_0_0_1"/>
<evidence type="ECO:0000256" key="7">
    <source>
        <dbReference type="SAM" id="MobiDB-lite"/>
    </source>
</evidence>
<dbReference type="InterPro" id="IPR001680">
    <property type="entry name" value="WD40_rpt"/>
</dbReference>
<feature type="compositionally biased region" description="Basic and acidic residues" evidence="7">
    <location>
        <begin position="131"/>
        <end position="143"/>
    </location>
</feature>
<evidence type="ECO:0000256" key="1">
    <source>
        <dbReference type="ARBA" id="ARBA00004123"/>
    </source>
</evidence>
<evidence type="ECO:0000256" key="6">
    <source>
        <dbReference type="PROSITE-ProRule" id="PRU00221"/>
    </source>
</evidence>
<dbReference type="GO" id="GO:0000127">
    <property type="term" value="C:transcription factor TFIIIC complex"/>
    <property type="evidence" value="ECO:0000318"/>
    <property type="project" value="GO_Central"/>
</dbReference>
<reference evidence="9 10" key="2">
    <citation type="journal article" date="2010" name="Nucleic Acids Res.">
        <title>BeetleBase in 2010: revisions to provide comprehensive genomic information for Tribolium castaneum.</title>
        <authorList>
            <person name="Kim H.S."/>
            <person name="Murphy T."/>
            <person name="Xia J."/>
            <person name="Caragea D."/>
            <person name="Park Y."/>
            <person name="Beeman R.W."/>
            <person name="Lorenzen M.D."/>
            <person name="Butcher S."/>
            <person name="Manak J.R."/>
            <person name="Brown S.J."/>
        </authorList>
    </citation>
    <scope>GENOME REANNOTATION</scope>
    <source>
        <strain evidence="9 10">Georgia GA2</strain>
    </source>
</reference>
<dbReference type="PROSITE" id="PS00678">
    <property type="entry name" value="WD_REPEATS_1"/>
    <property type="match status" value="1"/>
</dbReference>
<keyword evidence="3" id="KW-0677">Repeat</keyword>
<keyword evidence="10" id="KW-1185">Reference proteome</keyword>
<gene>
    <name evidence="9" type="primary">AUGUSTUS-3.0.2_14717</name>
    <name evidence="9" type="ORF">TcasGA2_TC014717</name>
</gene>
<reference evidence="9 10" key="1">
    <citation type="journal article" date="2008" name="Nature">
        <title>The genome of the model beetle and pest Tribolium castaneum.</title>
        <authorList>
            <consortium name="Tribolium Genome Sequencing Consortium"/>
            <person name="Richards S."/>
            <person name="Gibbs R.A."/>
            <person name="Weinstock G.M."/>
            <person name="Brown S.J."/>
            <person name="Denell R."/>
            <person name="Beeman R.W."/>
            <person name="Gibbs R."/>
            <person name="Beeman R.W."/>
            <person name="Brown S.J."/>
            <person name="Bucher G."/>
            <person name="Friedrich M."/>
            <person name="Grimmelikhuijzen C.J."/>
            <person name="Klingler M."/>
            <person name="Lorenzen M."/>
            <person name="Richards S."/>
            <person name="Roth S."/>
            <person name="Schroder R."/>
            <person name="Tautz D."/>
            <person name="Zdobnov E.M."/>
            <person name="Muzny D."/>
            <person name="Gibbs R.A."/>
            <person name="Weinstock G.M."/>
            <person name="Attaway T."/>
            <person name="Bell S."/>
            <person name="Buhay C.J."/>
            <person name="Chandrabose M.N."/>
            <person name="Chavez D."/>
            <person name="Clerk-Blankenburg K.P."/>
            <person name="Cree A."/>
            <person name="Dao M."/>
            <person name="Davis C."/>
            <person name="Chacko J."/>
            <person name="Dinh H."/>
            <person name="Dugan-Rocha S."/>
            <person name="Fowler G."/>
            <person name="Garner T.T."/>
            <person name="Garnes J."/>
            <person name="Gnirke A."/>
            <person name="Hawes A."/>
            <person name="Hernandez J."/>
            <person name="Hines S."/>
            <person name="Holder M."/>
            <person name="Hume J."/>
            <person name="Jhangiani S.N."/>
            <person name="Joshi V."/>
            <person name="Khan Z.M."/>
            <person name="Jackson L."/>
            <person name="Kovar C."/>
            <person name="Kowis A."/>
            <person name="Lee S."/>
            <person name="Lewis L.R."/>
            <person name="Margolis J."/>
            <person name="Morgan M."/>
            <person name="Nazareth L.V."/>
            <person name="Nguyen N."/>
            <person name="Okwuonu G."/>
            <person name="Parker D."/>
            <person name="Richards S."/>
            <person name="Ruiz S.J."/>
            <person name="Santibanez J."/>
            <person name="Savard J."/>
            <person name="Scherer S.E."/>
            <person name="Schneider B."/>
            <person name="Sodergren E."/>
            <person name="Tautz D."/>
            <person name="Vattahil S."/>
            <person name="Villasana D."/>
            <person name="White C.S."/>
            <person name="Wright R."/>
            <person name="Park Y."/>
            <person name="Beeman R.W."/>
            <person name="Lord J."/>
            <person name="Oppert B."/>
            <person name="Lorenzen M."/>
            <person name="Brown S."/>
            <person name="Wang L."/>
            <person name="Savard J."/>
            <person name="Tautz D."/>
            <person name="Richards S."/>
            <person name="Weinstock G."/>
            <person name="Gibbs R.A."/>
            <person name="Liu Y."/>
            <person name="Worley K."/>
            <person name="Weinstock G."/>
            <person name="Elsik C.G."/>
            <person name="Reese J.T."/>
            <person name="Elhaik E."/>
            <person name="Landan G."/>
            <person name="Graur D."/>
            <person name="Arensburger P."/>
            <person name="Atkinson P."/>
            <person name="Beeman R.W."/>
            <person name="Beidler J."/>
            <person name="Brown S.J."/>
            <person name="Demuth J.P."/>
            <person name="Drury D.W."/>
            <person name="Du Y.Z."/>
            <person name="Fujiwara H."/>
            <person name="Lorenzen M."/>
            <person name="Maselli V."/>
            <person name="Osanai M."/>
            <person name="Park Y."/>
            <person name="Robertson H.M."/>
            <person name="Tu Z."/>
            <person name="Wang J.J."/>
            <person name="Wang S."/>
            <person name="Richards S."/>
            <person name="Song H."/>
            <person name="Zhang L."/>
            <person name="Sodergren E."/>
            <person name="Werner D."/>
            <person name="Stanke M."/>
            <person name="Morgenstern B."/>
            <person name="Solovyev V."/>
            <person name="Kosarev P."/>
            <person name="Brown G."/>
            <person name="Chen H.C."/>
            <person name="Ermolaeva O."/>
            <person name="Hlavina W."/>
            <person name="Kapustin Y."/>
            <person name="Kiryutin B."/>
            <person name="Kitts P."/>
            <person name="Maglott D."/>
            <person name="Pruitt K."/>
            <person name="Sapojnikov V."/>
            <person name="Souvorov A."/>
            <person name="Mackey A.J."/>
            <person name="Waterhouse R.M."/>
            <person name="Wyder S."/>
            <person name="Zdobnov E.M."/>
            <person name="Zdobnov E.M."/>
            <person name="Wyder S."/>
            <person name="Kriventseva E.V."/>
            <person name="Kadowaki T."/>
            <person name="Bork P."/>
            <person name="Aranda M."/>
            <person name="Bao R."/>
            <person name="Beermann A."/>
            <person name="Berns N."/>
            <person name="Bolognesi R."/>
            <person name="Bonneton F."/>
            <person name="Bopp D."/>
            <person name="Brown S.J."/>
            <person name="Bucher G."/>
            <person name="Butts T."/>
            <person name="Chaumot A."/>
            <person name="Denell R.E."/>
            <person name="Ferrier D.E."/>
            <person name="Friedrich M."/>
            <person name="Gordon C.M."/>
            <person name="Jindra M."/>
            <person name="Klingler M."/>
            <person name="Lan Q."/>
            <person name="Lattorff H.M."/>
            <person name="Laudet V."/>
            <person name="von Levetsow C."/>
            <person name="Liu Z."/>
            <person name="Lutz R."/>
            <person name="Lynch J.A."/>
            <person name="da Fonseca R.N."/>
            <person name="Posnien N."/>
            <person name="Reuter R."/>
            <person name="Roth S."/>
            <person name="Savard J."/>
            <person name="Schinko J.B."/>
            <person name="Schmitt C."/>
            <person name="Schoppmeier M."/>
            <person name="Schroder R."/>
            <person name="Shippy T.D."/>
            <person name="Simonnet F."/>
            <person name="Marques-Souza H."/>
            <person name="Tautz D."/>
            <person name="Tomoyasu Y."/>
            <person name="Trauner J."/>
            <person name="Van der Zee M."/>
            <person name="Vervoort M."/>
            <person name="Wittkopp N."/>
            <person name="Wimmer E.A."/>
            <person name="Yang X."/>
            <person name="Jones A.K."/>
            <person name="Sattelle D.B."/>
            <person name="Ebert P.R."/>
            <person name="Nelson D."/>
            <person name="Scott J.G."/>
            <person name="Beeman R.W."/>
            <person name="Muthukrishnan S."/>
            <person name="Kramer K.J."/>
            <person name="Arakane Y."/>
            <person name="Beeman R.W."/>
            <person name="Zhu Q."/>
            <person name="Hogenkamp D."/>
            <person name="Dixit R."/>
            <person name="Oppert B."/>
            <person name="Jiang H."/>
            <person name="Zou Z."/>
            <person name="Marshall J."/>
            <person name="Elpidina E."/>
            <person name="Vinokurov K."/>
            <person name="Oppert C."/>
            <person name="Zou Z."/>
            <person name="Evans J."/>
            <person name="Lu Z."/>
            <person name="Zhao P."/>
            <person name="Sumathipala N."/>
            <person name="Altincicek B."/>
            <person name="Vilcinskas A."/>
            <person name="Williams M."/>
            <person name="Hultmark D."/>
            <person name="Hetru C."/>
            <person name="Jiang H."/>
            <person name="Grimmelikhuijzen C.J."/>
            <person name="Hauser F."/>
            <person name="Cazzamali G."/>
            <person name="Williamson M."/>
            <person name="Park Y."/>
            <person name="Li B."/>
            <person name="Tanaka Y."/>
            <person name="Predel R."/>
            <person name="Neupert S."/>
            <person name="Schachtner J."/>
            <person name="Verleyen P."/>
            <person name="Raible F."/>
            <person name="Bork P."/>
            <person name="Friedrich M."/>
            <person name="Walden K.K."/>
            <person name="Robertson H.M."/>
            <person name="Angeli S."/>
            <person name="Foret S."/>
            <person name="Bucher G."/>
            <person name="Schuetz S."/>
            <person name="Maleszka R."/>
            <person name="Wimmer E.A."/>
            <person name="Beeman R.W."/>
            <person name="Lorenzen M."/>
            <person name="Tomoyasu Y."/>
            <person name="Miller S.C."/>
            <person name="Grossmann D."/>
            <person name="Bucher G."/>
        </authorList>
    </citation>
    <scope>NUCLEOTIDE SEQUENCE [LARGE SCALE GENOMIC DNA]</scope>
    <source>
        <strain evidence="9 10">Georgia GA2</strain>
    </source>
</reference>
<feature type="repeat" description="WD" evidence="6">
    <location>
        <begin position="799"/>
        <end position="836"/>
    </location>
</feature>
<evidence type="ECO:0000313" key="10">
    <source>
        <dbReference type="Proteomes" id="UP000007266"/>
    </source>
</evidence>
<evidence type="ECO:0000256" key="5">
    <source>
        <dbReference type="ARBA" id="ARBA00023242"/>
    </source>
</evidence>
<sequence>MSSSEVGVEKNENAETKPPTPKKRGRKRKSEITVRQFEEEIDTSPKEETVSRRGRLRKKVNYYELANPDNLEYTLPVQTEINYFSTSGNGEIKIKKKKVRHQEPDFSETSADSKESAKQKDEDNVLSNNEPQKDLFKSTNGKEDDSLLQDLVLEDSTTDFEATTSTPNSKDKRYNYTGETVKMMNKLFSLFANTSDDNSTNNTSNGNNLPNSGKRSGKRQRKDNMKEEDLDDGTGNVTCAICNSTFDKNIWTHHKQRYHNNLAWRVGDPPLDLNDQSFVMHTLNSLYKKKKPLYCDKCGEVKKSVVGFLSHRSQCLKSGEQLESVKISCDLCGRRMLPVSLTTHMKMIHQNPDKEEVPEKTTNNAAKPLPSKRSAAKKAMRIIENVTKVDNKDQYFSANLDLGSQQFAKDLMQKELDETQFIECKFKCNCITTSMEDALSHLNECPEKFSEGFVCKQCLLISSKLEDIIYHIEFAHEINVTVDGDPSYVDKESNKMPSFLQSTVRKTEKCLFPYAFDWTLKFCEENFSDLLFEHLKPNWPLLKPETAAQYLPKLEESCDVARIHVTCFTNTLKDSYTYEKYKLFESQIHDDHKITLFCGGPISAMSWLPTPYTCLETSQVLAVSVLNSPDEKYETYQSYEVRSAIQFWNFGQLRNTEASLQKPELVFSLAHDYGPVWHMEWCPSGCYNLEGGRMGLLAVTGSNSVVYIYSIPFFNQELGLFYKPRPVIKLLLQRPGNSLLGGLKYYPCKISWSKSSGHNFIAVGYTNGFVALFNLKTNSVILKYCDDDNVPCILPQKCFQAHSHAITALALYHLNGGCRWLLSASVDRAVNLWDLDDHSYPICTVKKNIITDGFWFNNWLCHVTAPDEGSTTAHVTTMLKQSRDYMFDPNVTLTCSPSTISAISGSDWLNGAVHANAVGEIVGIFPHQMLYTPDQKALKSKRMLFGYTTLIEKNTTGEERVANDKIRKKTLQNLSTKKLTAGIKLSNIKSDFDHSSLFMNEPVLYEEAEQKYALLFCDNKMESYDDFPKNVTKQLTALSKDYGITPPNQYPLNTINKIVFNPNRQASLYYATGYQAGFVRLSWLQFLKSDQQIK</sequence>
<protein>
    <recommendedName>
        <fullName evidence="8">C2H2-type domain-containing protein</fullName>
    </recommendedName>
</protein>
<dbReference type="PROSITE" id="PS50082">
    <property type="entry name" value="WD_REPEATS_2"/>
    <property type="match status" value="1"/>
</dbReference>
<feature type="compositionally biased region" description="Basic and acidic residues" evidence="7">
    <location>
        <begin position="30"/>
        <end position="51"/>
    </location>
</feature>
<keyword evidence="4" id="KW-0804">Transcription</keyword>
<dbReference type="PhylomeDB" id="D6WP05"/>
<evidence type="ECO:0000256" key="2">
    <source>
        <dbReference type="ARBA" id="ARBA00022574"/>
    </source>
</evidence>
<feature type="region of interest" description="Disordered" evidence="7">
    <location>
        <begin position="195"/>
        <end position="231"/>
    </location>
</feature>
<evidence type="ECO:0000256" key="3">
    <source>
        <dbReference type="ARBA" id="ARBA00022737"/>
    </source>
</evidence>
<feature type="domain" description="C2H2-type" evidence="8">
    <location>
        <begin position="237"/>
        <end position="259"/>
    </location>
</feature>
<dbReference type="SMART" id="SM00320">
    <property type="entry name" value="WD40"/>
    <property type="match status" value="3"/>
</dbReference>
<organism evidence="9 10">
    <name type="scientific">Tribolium castaneum</name>
    <name type="common">Red flour beetle</name>
    <dbReference type="NCBI Taxonomy" id="7070"/>
    <lineage>
        <taxon>Eukaryota</taxon>
        <taxon>Metazoa</taxon>
        <taxon>Ecdysozoa</taxon>
        <taxon>Arthropoda</taxon>
        <taxon>Hexapoda</taxon>
        <taxon>Insecta</taxon>
        <taxon>Pterygota</taxon>
        <taxon>Neoptera</taxon>
        <taxon>Endopterygota</taxon>
        <taxon>Coleoptera</taxon>
        <taxon>Polyphaga</taxon>
        <taxon>Cucujiformia</taxon>
        <taxon>Tenebrionidae</taxon>
        <taxon>Tenebrionidae incertae sedis</taxon>
        <taxon>Tribolium</taxon>
    </lineage>
</organism>
<feature type="domain" description="C2H2-type" evidence="8">
    <location>
        <begin position="327"/>
        <end position="349"/>
    </location>
</feature>
<accession>D6WP05</accession>
<proteinExistence type="predicted"/>
<keyword evidence="5" id="KW-0539">Nucleus</keyword>
<dbReference type="InterPro" id="IPR052416">
    <property type="entry name" value="GTF3C_component"/>
</dbReference>